<dbReference type="EMBL" id="CP000489">
    <property type="protein sequence ID" value="ABL68578.1"/>
    <property type="molecule type" value="Genomic_DNA"/>
</dbReference>
<dbReference type="SUPFAM" id="SSF50331">
    <property type="entry name" value="MOP-like"/>
    <property type="match status" value="1"/>
</dbReference>
<gene>
    <name evidence="5" type="ordered locus">Pden_0466</name>
</gene>
<keyword evidence="3" id="KW-0067">ATP-binding</keyword>
<name>A1AZ84_PARDP</name>
<proteinExistence type="predicted"/>
<protein>
    <submittedName>
        <fullName evidence="5">ABC transporter related protein</fullName>
    </submittedName>
</protein>
<dbReference type="InterPro" id="IPR008995">
    <property type="entry name" value="Mo/tungstate-bd_C_term_dom"/>
</dbReference>
<evidence type="ECO:0000313" key="6">
    <source>
        <dbReference type="Proteomes" id="UP000000361"/>
    </source>
</evidence>
<dbReference type="InterPro" id="IPR050093">
    <property type="entry name" value="ABC_SmlMolc_Importer"/>
</dbReference>
<dbReference type="InterPro" id="IPR013611">
    <property type="entry name" value="Transp-assoc_OB_typ2"/>
</dbReference>
<dbReference type="PANTHER" id="PTHR42781">
    <property type="entry name" value="SPERMIDINE/PUTRESCINE IMPORT ATP-BINDING PROTEIN POTA"/>
    <property type="match status" value="1"/>
</dbReference>
<sequence>MSRQPFISFNSVSKSYDHDRWVVEDLCLDVREGEFLTLLGPSGSGKSTTLMMLAGFEQPTTGDILRRGRSLHSIAPHKRNIGIVFQDYALFPHMKIGDNIGYPLRMRGLRGADVARKVEKALDMVDMSNLSSRYPHQLSGGQRQRVALARALVFDPDLVLLDEPLGALDNQLRIRMQAEIKRLHAATGVTFVAVTHDQNEALSMSDRIAIFNNGRVQQIDETRKIYDQPATAFVAQFIGDSNILPAQLVDHGAGQVRVTVADMGTLLATKQTLTPEGANMAVAIRQERIVVSPVAANCDNRFSGQVSELAFLGDQIRVQIHIGDHRINVRRPISEFVEIPTEGDWFEVGWSPTDCWVLPET</sequence>
<dbReference type="AlphaFoldDB" id="A1AZ84"/>
<accession>A1AZ84</accession>
<dbReference type="GO" id="GO:0016887">
    <property type="term" value="F:ATP hydrolysis activity"/>
    <property type="evidence" value="ECO:0007669"/>
    <property type="project" value="InterPro"/>
</dbReference>
<feature type="domain" description="ABC transporter" evidence="4">
    <location>
        <begin position="7"/>
        <end position="238"/>
    </location>
</feature>
<dbReference type="Gene3D" id="2.40.50.100">
    <property type="match status" value="1"/>
</dbReference>
<evidence type="ECO:0000256" key="3">
    <source>
        <dbReference type="ARBA" id="ARBA00022840"/>
    </source>
</evidence>
<dbReference type="SUPFAM" id="SSF52540">
    <property type="entry name" value="P-loop containing nucleoside triphosphate hydrolases"/>
    <property type="match status" value="1"/>
</dbReference>
<dbReference type="GO" id="GO:0043190">
    <property type="term" value="C:ATP-binding cassette (ABC) transporter complex"/>
    <property type="evidence" value="ECO:0007669"/>
    <property type="project" value="InterPro"/>
</dbReference>
<dbReference type="InterPro" id="IPR017871">
    <property type="entry name" value="ABC_transporter-like_CS"/>
</dbReference>
<dbReference type="InterPro" id="IPR003439">
    <property type="entry name" value="ABC_transporter-like_ATP-bd"/>
</dbReference>
<dbReference type="eggNOG" id="COG3842">
    <property type="taxonomic scope" value="Bacteria"/>
</dbReference>
<evidence type="ECO:0000256" key="2">
    <source>
        <dbReference type="ARBA" id="ARBA00022741"/>
    </source>
</evidence>
<reference evidence="6" key="1">
    <citation type="submission" date="2006-12" db="EMBL/GenBank/DDBJ databases">
        <title>Complete sequence of chromosome 1 of Paracoccus denitrificans PD1222.</title>
        <authorList>
            <person name="Copeland A."/>
            <person name="Lucas S."/>
            <person name="Lapidus A."/>
            <person name="Barry K."/>
            <person name="Detter J.C."/>
            <person name="Glavina del Rio T."/>
            <person name="Hammon N."/>
            <person name="Israni S."/>
            <person name="Dalin E."/>
            <person name="Tice H."/>
            <person name="Pitluck S."/>
            <person name="Munk A.C."/>
            <person name="Brettin T."/>
            <person name="Bruce D."/>
            <person name="Han C."/>
            <person name="Tapia R."/>
            <person name="Gilna P."/>
            <person name="Schmutz J."/>
            <person name="Larimer F."/>
            <person name="Land M."/>
            <person name="Hauser L."/>
            <person name="Kyrpides N."/>
            <person name="Lykidis A."/>
            <person name="Spiro S."/>
            <person name="Richardson D.J."/>
            <person name="Moir J.W.B."/>
            <person name="Ferguson S.J."/>
            <person name="van Spanning R.J.M."/>
            <person name="Richardson P."/>
        </authorList>
    </citation>
    <scope>NUCLEOTIDE SEQUENCE [LARGE SCALE GENOMIC DNA]</scope>
    <source>
        <strain evidence="6">Pd 1222</strain>
    </source>
</reference>
<dbReference type="GO" id="GO:0022857">
    <property type="term" value="F:transmembrane transporter activity"/>
    <property type="evidence" value="ECO:0007669"/>
    <property type="project" value="InterPro"/>
</dbReference>
<evidence type="ECO:0000313" key="5">
    <source>
        <dbReference type="EMBL" id="ABL68578.1"/>
    </source>
</evidence>
<organism evidence="5 6">
    <name type="scientific">Paracoccus denitrificans (strain Pd 1222)</name>
    <dbReference type="NCBI Taxonomy" id="318586"/>
    <lineage>
        <taxon>Bacteria</taxon>
        <taxon>Pseudomonadati</taxon>
        <taxon>Pseudomonadota</taxon>
        <taxon>Alphaproteobacteria</taxon>
        <taxon>Rhodobacterales</taxon>
        <taxon>Paracoccaceae</taxon>
        <taxon>Paracoccus</taxon>
    </lineage>
</organism>
<dbReference type="EnsemblBacteria" id="ABL68578">
    <property type="protein sequence ID" value="ABL68578"/>
    <property type="gene ID" value="Pden_0466"/>
</dbReference>
<dbReference type="InterPro" id="IPR027417">
    <property type="entry name" value="P-loop_NTPase"/>
</dbReference>
<evidence type="ECO:0000256" key="1">
    <source>
        <dbReference type="ARBA" id="ARBA00022448"/>
    </source>
</evidence>
<dbReference type="GO" id="GO:0015697">
    <property type="term" value="P:quaternary ammonium group transport"/>
    <property type="evidence" value="ECO:0007669"/>
    <property type="project" value="UniProtKB-ARBA"/>
</dbReference>
<dbReference type="GO" id="GO:0005524">
    <property type="term" value="F:ATP binding"/>
    <property type="evidence" value="ECO:0007669"/>
    <property type="project" value="UniProtKB-KW"/>
</dbReference>
<dbReference type="HOGENOM" id="CLU_000604_1_1_5"/>
<dbReference type="Pfam" id="PF08402">
    <property type="entry name" value="TOBE_2"/>
    <property type="match status" value="1"/>
</dbReference>
<dbReference type="FunFam" id="3.40.50.300:FF:000425">
    <property type="entry name" value="Probable ABC transporter, ATP-binding subunit"/>
    <property type="match status" value="1"/>
</dbReference>
<keyword evidence="1" id="KW-0813">Transport</keyword>
<dbReference type="PROSITE" id="PS50893">
    <property type="entry name" value="ABC_TRANSPORTER_2"/>
    <property type="match status" value="1"/>
</dbReference>
<dbReference type="SMART" id="SM00382">
    <property type="entry name" value="AAA"/>
    <property type="match status" value="1"/>
</dbReference>
<evidence type="ECO:0000259" key="4">
    <source>
        <dbReference type="PROSITE" id="PS50893"/>
    </source>
</evidence>
<dbReference type="Gene3D" id="3.40.50.300">
    <property type="entry name" value="P-loop containing nucleotide triphosphate hydrolases"/>
    <property type="match status" value="1"/>
</dbReference>
<keyword evidence="2" id="KW-0547">Nucleotide-binding</keyword>
<dbReference type="PANTHER" id="PTHR42781:SF6">
    <property type="entry name" value="SPERMIDINE_PUTRESCINE IMPORT ATP-BINDING PROTEIN POTA"/>
    <property type="match status" value="1"/>
</dbReference>
<dbReference type="Proteomes" id="UP000000361">
    <property type="component" value="Chromosome 1"/>
</dbReference>
<dbReference type="STRING" id="318586.Pden_0466"/>
<dbReference type="InterPro" id="IPR003593">
    <property type="entry name" value="AAA+_ATPase"/>
</dbReference>
<keyword evidence="6" id="KW-1185">Reference proteome</keyword>
<dbReference type="KEGG" id="pde:Pden_0466"/>
<dbReference type="PROSITE" id="PS00211">
    <property type="entry name" value="ABC_TRANSPORTER_1"/>
    <property type="match status" value="1"/>
</dbReference>
<dbReference type="Pfam" id="PF00005">
    <property type="entry name" value="ABC_tran"/>
    <property type="match status" value="1"/>
</dbReference>
<dbReference type="OrthoDB" id="9802264at2"/>